<accession>A0A098E726</accession>
<dbReference type="PANTHER" id="PTHR30304:SF0">
    <property type="entry name" value="D-TAGATOSE-1,6-BISPHOSPHATE ALDOLASE SUBUNIT GATY-RELATED"/>
    <property type="match status" value="1"/>
</dbReference>
<protein>
    <submittedName>
        <fullName evidence="1">Putative Fructose-bisphosphate aldolase, class-II</fullName>
    </submittedName>
</protein>
<gene>
    <name evidence="1" type="ORF">MSIBF_A1680013</name>
</gene>
<sequence>MKMNYNNPISGKLIFDALKDKNVIVMAANIRIQHCFRSIIDAAKETDSAVLFEIAKSEIGYTDQQPEEFARVCKEAIKAAKCNVPYCIHGDHITISENTPAAIATAEDLIKKEIDAGFTSFAIDASHNFDVAAAKTINQLAANIKITTHLAKLIEKLMKEKGKTRADYSLEVEVGEIGKIDPKTGKQELTTVDEAVTFIKALHENGIYPDLIATNNGTIHGNVYDAEGNVIPLLGIDDKRTREVANAIASLRVKIAQHGITGTPLELMHKLIDARIAKGNVATHWQDLAIANMPPDLVKKMEQWTLDKYRANAKAKKPDMSDKEIIGKNIKNAIKPFKKEIADIDDNYKEKIYKACKASAIEYFEAFNGKGSGKVVRDAIESKK</sequence>
<dbReference type="GO" id="GO:0005975">
    <property type="term" value="P:carbohydrate metabolic process"/>
    <property type="evidence" value="ECO:0007669"/>
    <property type="project" value="InterPro"/>
</dbReference>
<dbReference type="Pfam" id="PF01116">
    <property type="entry name" value="F_bP_aldolase"/>
    <property type="match status" value="1"/>
</dbReference>
<evidence type="ECO:0000313" key="1">
    <source>
        <dbReference type="EMBL" id="CEG11782.1"/>
    </source>
</evidence>
<dbReference type="SUPFAM" id="SSF51569">
    <property type="entry name" value="Aldolase"/>
    <property type="match status" value="1"/>
</dbReference>
<dbReference type="InterPro" id="IPR013785">
    <property type="entry name" value="Aldolase_TIM"/>
</dbReference>
<dbReference type="GO" id="GO:0008270">
    <property type="term" value="F:zinc ion binding"/>
    <property type="evidence" value="ECO:0007669"/>
    <property type="project" value="InterPro"/>
</dbReference>
<dbReference type="EMBL" id="CCXY01000077">
    <property type="protein sequence ID" value="CEG11782.1"/>
    <property type="molecule type" value="Genomic_DNA"/>
</dbReference>
<dbReference type="PANTHER" id="PTHR30304">
    <property type="entry name" value="D-TAGATOSE-1,6-BISPHOSPHATE ALDOLASE"/>
    <property type="match status" value="1"/>
</dbReference>
<reference evidence="1" key="1">
    <citation type="submission" date="2014-09" db="EMBL/GenBank/DDBJ databases">
        <authorList>
            <person name="Probst J Alexander"/>
        </authorList>
    </citation>
    <scope>NUCLEOTIDE SEQUENCE</scope>
</reference>
<dbReference type="InterPro" id="IPR050246">
    <property type="entry name" value="Class_II_FBP_aldolase"/>
</dbReference>
<dbReference type="GO" id="GO:0016832">
    <property type="term" value="F:aldehyde-lyase activity"/>
    <property type="evidence" value="ECO:0007669"/>
    <property type="project" value="InterPro"/>
</dbReference>
<name>A0A098E726_9ZZZZ</name>
<dbReference type="InterPro" id="IPR000771">
    <property type="entry name" value="FBA_II"/>
</dbReference>
<dbReference type="AlphaFoldDB" id="A0A098E726"/>
<organism evidence="1">
    <name type="scientific">groundwater metagenome</name>
    <dbReference type="NCBI Taxonomy" id="717931"/>
    <lineage>
        <taxon>unclassified sequences</taxon>
        <taxon>metagenomes</taxon>
        <taxon>ecological metagenomes</taxon>
    </lineage>
</organism>
<proteinExistence type="predicted"/>
<dbReference type="Gene3D" id="3.20.20.70">
    <property type="entry name" value="Aldolase class I"/>
    <property type="match status" value="1"/>
</dbReference>